<dbReference type="Pfam" id="PF07714">
    <property type="entry name" value="PK_Tyr_Ser-Thr"/>
    <property type="match status" value="1"/>
</dbReference>
<dbReference type="InterPro" id="IPR001245">
    <property type="entry name" value="Ser-Thr/Tyr_kinase_cat_dom"/>
</dbReference>
<dbReference type="PANTHER" id="PTHR44329">
    <property type="entry name" value="SERINE/THREONINE-PROTEIN KINASE TNNI3K-RELATED"/>
    <property type="match status" value="1"/>
</dbReference>
<dbReference type="SUPFAM" id="SSF56112">
    <property type="entry name" value="Protein kinase-like (PK-like)"/>
    <property type="match status" value="1"/>
</dbReference>
<dbReference type="PROSITE" id="PS50011">
    <property type="entry name" value="PROTEIN_KINASE_DOM"/>
    <property type="match status" value="1"/>
</dbReference>
<dbReference type="PROSITE" id="PS00109">
    <property type="entry name" value="PROTEIN_KINASE_TYR"/>
    <property type="match status" value="1"/>
</dbReference>
<gene>
    <name evidence="3" type="ORF">FIBSPDRAFT_1044140</name>
    <name evidence="2" type="ORF">FIBSPDRAFT_1051561</name>
</gene>
<dbReference type="EMBL" id="KV417689">
    <property type="protein sequence ID" value="KZP09930.1"/>
    <property type="molecule type" value="Genomic_DNA"/>
</dbReference>
<dbReference type="InterPro" id="IPR051681">
    <property type="entry name" value="Ser/Thr_Kinases-Pseudokinases"/>
</dbReference>
<dbReference type="STRING" id="436010.A0A166K815"/>
<accession>A0A166K815</accession>
<dbReference type="InterPro" id="IPR000719">
    <property type="entry name" value="Prot_kinase_dom"/>
</dbReference>
<keyword evidence="4" id="KW-1185">Reference proteome</keyword>
<dbReference type="AlphaFoldDB" id="A0A166K815"/>
<evidence type="ECO:0000313" key="3">
    <source>
        <dbReference type="EMBL" id="KZP21626.1"/>
    </source>
</evidence>
<dbReference type="GO" id="GO:0004674">
    <property type="term" value="F:protein serine/threonine kinase activity"/>
    <property type="evidence" value="ECO:0007669"/>
    <property type="project" value="TreeGrafter"/>
</dbReference>
<evidence type="ECO:0000313" key="2">
    <source>
        <dbReference type="EMBL" id="KZP09930.1"/>
    </source>
</evidence>
<dbReference type="InterPro" id="IPR011009">
    <property type="entry name" value="Kinase-like_dom_sf"/>
</dbReference>
<reference evidence="3 4" key="1">
    <citation type="journal article" date="2016" name="Mol. Biol. Evol.">
        <title>Comparative Genomics of Early-Diverging Mushroom-Forming Fungi Provides Insights into the Origins of Lignocellulose Decay Capabilities.</title>
        <authorList>
            <person name="Nagy L.G."/>
            <person name="Riley R."/>
            <person name="Tritt A."/>
            <person name="Adam C."/>
            <person name="Daum C."/>
            <person name="Floudas D."/>
            <person name="Sun H."/>
            <person name="Yadav J.S."/>
            <person name="Pangilinan J."/>
            <person name="Larsson K.H."/>
            <person name="Matsuura K."/>
            <person name="Barry K."/>
            <person name="Labutti K."/>
            <person name="Kuo R."/>
            <person name="Ohm R.A."/>
            <person name="Bhattacharya S.S."/>
            <person name="Shirouzu T."/>
            <person name="Yoshinaga Y."/>
            <person name="Martin F.M."/>
            <person name="Grigoriev I.V."/>
            <person name="Hibbett D.S."/>
        </authorList>
    </citation>
    <scope>NUCLEOTIDE SEQUENCE [LARGE SCALE GENOMIC DNA]</scope>
    <source>
        <strain evidence="3 4">CBS 109695</strain>
    </source>
</reference>
<dbReference type="PANTHER" id="PTHR44329:SF214">
    <property type="entry name" value="PROTEIN KINASE DOMAIN-CONTAINING PROTEIN"/>
    <property type="match status" value="1"/>
</dbReference>
<protein>
    <submittedName>
        <fullName evidence="3">Kinase-like protein</fullName>
    </submittedName>
</protein>
<dbReference type="GO" id="GO:0005524">
    <property type="term" value="F:ATP binding"/>
    <property type="evidence" value="ECO:0007669"/>
    <property type="project" value="InterPro"/>
</dbReference>
<dbReference type="InterPro" id="IPR008266">
    <property type="entry name" value="Tyr_kinase_AS"/>
</dbReference>
<name>A0A166K815_9AGAM</name>
<organism evidence="3 4">
    <name type="scientific">Athelia psychrophila</name>
    <dbReference type="NCBI Taxonomy" id="1759441"/>
    <lineage>
        <taxon>Eukaryota</taxon>
        <taxon>Fungi</taxon>
        <taxon>Dikarya</taxon>
        <taxon>Basidiomycota</taxon>
        <taxon>Agaricomycotina</taxon>
        <taxon>Agaricomycetes</taxon>
        <taxon>Agaricomycetidae</taxon>
        <taxon>Atheliales</taxon>
        <taxon>Atheliaceae</taxon>
        <taxon>Athelia</taxon>
    </lineage>
</organism>
<dbReference type="Proteomes" id="UP000076532">
    <property type="component" value="Unassembled WGS sequence"/>
</dbReference>
<dbReference type="EMBL" id="KV417546">
    <property type="protein sequence ID" value="KZP21626.1"/>
    <property type="molecule type" value="Genomic_DNA"/>
</dbReference>
<evidence type="ECO:0000259" key="1">
    <source>
        <dbReference type="PROSITE" id="PS50011"/>
    </source>
</evidence>
<evidence type="ECO:0000313" key="4">
    <source>
        <dbReference type="Proteomes" id="UP000076532"/>
    </source>
</evidence>
<proteinExistence type="predicted"/>
<sequence>MPLEVFTLRTCSGLCDRPPLDPGGCENHPIPLGDAVRAAHYTLDRYFKHTLREEEDFVVRDEATIVEALAECLEDTNMYQHLIMDQEAPQLAATRKSKYAFARKILRSPVTQAINLFTCVSPPRANHSLLEPDSDTKQIGVTEKDPSCDSDWCLVPSTASLRKAHSKPVDLSGTVVADGNTSTHGGSYGDVWMGTWNNGKKNTMVAVKAIRLRGDLEDYRLKLHKRLRRELRVWQGLSHPNIVPLLGTVTSFSSHLSYKSVSPAMISPWMKNGNLIRYMESKYLTVSERLHLLLDVVSGIEYLHSQSGGIIHGDLTGANILIDDQGKALLVDFGLSSIKVQFEGTSYWSSTAGGAIRWRAPELLPRWPVEEDSDLDSFVPDLRVACDIFSFGCVMLHTISGKLPYFNIPSHCESVVVMCLSSGQRPRRPDEPLLTDAYWGLVNWCWGKSACARPTAKEVRLRVSRLL</sequence>
<dbReference type="Gene3D" id="1.10.510.10">
    <property type="entry name" value="Transferase(Phosphotransferase) domain 1"/>
    <property type="match status" value="1"/>
</dbReference>
<feature type="domain" description="Protein kinase" evidence="1">
    <location>
        <begin position="177"/>
        <end position="467"/>
    </location>
</feature>
<dbReference type="OrthoDB" id="1668230at2759"/>